<feature type="chain" id="PRO_5016379159" evidence="4">
    <location>
        <begin position="21"/>
        <end position="145"/>
    </location>
</feature>
<reference evidence="5 6" key="1">
    <citation type="submission" date="2016-12" db="EMBL/GenBank/DDBJ databases">
        <title>The genomes of Aspergillus section Nigri reveals drivers in fungal speciation.</title>
        <authorList>
            <consortium name="DOE Joint Genome Institute"/>
            <person name="Vesth T.C."/>
            <person name="Nybo J."/>
            <person name="Theobald S."/>
            <person name="Brandl J."/>
            <person name="Frisvad J.C."/>
            <person name="Nielsen K.F."/>
            <person name="Lyhne E.K."/>
            <person name="Kogle M.E."/>
            <person name="Kuo A."/>
            <person name="Riley R."/>
            <person name="Clum A."/>
            <person name="Nolan M."/>
            <person name="Lipzen A."/>
            <person name="Salamov A."/>
            <person name="Henrissat B."/>
            <person name="Wiebenga A."/>
            <person name="De Vries R.P."/>
            <person name="Grigoriev I.V."/>
            <person name="Mortensen U.H."/>
            <person name="Andersen M.R."/>
            <person name="Baker S.E."/>
        </authorList>
    </citation>
    <scope>NUCLEOTIDE SEQUENCE [LARGE SCALE GENOMIC DNA]</scope>
    <source>
        <strain evidence="5 6">JOP 1030-1</strain>
    </source>
</reference>
<organism evidence="5 6">
    <name type="scientific">Aspergillus saccharolyticus JOP 1030-1</name>
    <dbReference type="NCBI Taxonomy" id="1450539"/>
    <lineage>
        <taxon>Eukaryota</taxon>
        <taxon>Fungi</taxon>
        <taxon>Dikarya</taxon>
        <taxon>Ascomycota</taxon>
        <taxon>Pezizomycotina</taxon>
        <taxon>Eurotiomycetes</taxon>
        <taxon>Eurotiomycetidae</taxon>
        <taxon>Eurotiales</taxon>
        <taxon>Aspergillaceae</taxon>
        <taxon>Aspergillus</taxon>
        <taxon>Aspergillus subgen. Circumdati</taxon>
    </lineage>
</organism>
<keyword evidence="3" id="KW-0964">Secreted</keyword>
<evidence type="ECO:0000256" key="3">
    <source>
        <dbReference type="ARBA" id="ARBA00022525"/>
    </source>
</evidence>
<evidence type="ECO:0000313" key="6">
    <source>
        <dbReference type="Proteomes" id="UP000248349"/>
    </source>
</evidence>
<comment type="subcellular location">
    <subcellularLocation>
        <location evidence="1">Secreted</location>
    </subcellularLocation>
</comment>
<name>A0A318ZA84_9EURO</name>
<proteinExistence type="inferred from homology"/>
<dbReference type="STRING" id="1450539.A0A318ZA84"/>
<accession>A0A318ZA84</accession>
<evidence type="ECO:0000256" key="4">
    <source>
        <dbReference type="SAM" id="SignalP"/>
    </source>
</evidence>
<sequence length="145" mass="14693">MKSFASALAVISVFLSSALATPIEATTEAAEAVSVSVSYDTVYDVGTQSIDTVSCSNLNYATFADIPGFPNIGGAPTVSGYGSPNCGQCYQLTYGTTSIYVTAIDAAPGGFNIAQAAMNSLTGGQAVQLGRVTATYTEVDSSLCA</sequence>
<keyword evidence="4" id="KW-0732">Signal</keyword>
<dbReference type="RefSeq" id="XP_025430171.1">
    <property type="nucleotide sequence ID" value="XM_025580161.1"/>
</dbReference>
<dbReference type="EMBL" id="KZ821238">
    <property type="protein sequence ID" value="PYH44189.1"/>
    <property type="molecule type" value="Genomic_DNA"/>
</dbReference>
<dbReference type="InterPro" id="IPR010829">
    <property type="entry name" value="Cerato-platanin"/>
</dbReference>
<protein>
    <submittedName>
        <fullName evidence="5">Cerato-platanin-domain-containing protein</fullName>
    </submittedName>
</protein>
<dbReference type="AlphaFoldDB" id="A0A318ZA84"/>
<dbReference type="Gene3D" id="2.40.40.10">
    <property type="entry name" value="RlpA-like domain"/>
    <property type="match status" value="1"/>
</dbReference>
<evidence type="ECO:0000313" key="5">
    <source>
        <dbReference type="EMBL" id="PYH44189.1"/>
    </source>
</evidence>
<evidence type="ECO:0000256" key="2">
    <source>
        <dbReference type="ARBA" id="ARBA00010421"/>
    </source>
</evidence>
<dbReference type="CDD" id="cd22778">
    <property type="entry name" value="DPBB_CEPL-like"/>
    <property type="match status" value="1"/>
</dbReference>
<dbReference type="GeneID" id="37081390"/>
<comment type="similarity">
    <text evidence="2">Belongs to the cerato-platanin family.</text>
</comment>
<dbReference type="GO" id="GO:0005576">
    <property type="term" value="C:extracellular region"/>
    <property type="evidence" value="ECO:0007669"/>
    <property type="project" value="UniProtKB-SubCell"/>
</dbReference>
<dbReference type="OrthoDB" id="4898945at2759"/>
<gene>
    <name evidence="5" type="ORF">BP01DRAFT_84266</name>
</gene>
<evidence type="ECO:0000256" key="1">
    <source>
        <dbReference type="ARBA" id="ARBA00004613"/>
    </source>
</evidence>
<keyword evidence="6" id="KW-1185">Reference proteome</keyword>
<dbReference type="Pfam" id="PF07249">
    <property type="entry name" value="Cerato-platanin"/>
    <property type="match status" value="1"/>
</dbReference>
<dbReference type="SUPFAM" id="SSF50685">
    <property type="entry name" value="Barwin-like endoglucanases"/>
    <property type="match status" value="1"/>
</dbReference>
<dbReference type="InterPro" id="IPR036908">
    <property type="entry name" value="RlpA-like_sf"/>
</dbReference>
<feature type="signal peptide" evidence="4">
    <location>
        <begin position="1"/>
        <end position="20"/>
    </location>
</feature>
<dbReference type="Proteomes" id="UP000248349">
    <property type="component" value="Unassembled WGS sequence"/>
</dbReference>